<accession>A0A1G7HI02</accession>
<comment type="similarity">
    <text evidence="2 10">Belongs to the peptidase S8 family.</text>
</comment>
<dbReference type="NCBIfam" id="TIGR03921">
    <property type="entry name" value="T7SS_mycosin"/>
    <property type="match status" value="1"/>
</dbReference>
<evidence type="ECO:0000256" key="4">
    <source>
        <dbReference type="ARBA" id="ARBA00022670"/>
    </source>
</evidence>
<dbReference type="InterPro" id="IPR015500">
    <property type="entry name" value="Peptidase_S8_subtilisin-rel"/>
</dbReference>
<reference evidence="15 16" key="1">
    <citation type="submission" date="2016-10" db="EMBL/GenBank/DDBJ databases">
        <authorList>
            <person name="de Groot N.N."/>
        </authorList>
    </citation>
    <scope>NUCLEOTIDE SEQUENCE [LARGE SCALE GENOMIC DNA]</scope>
    <source>
        <strain evidence="15 16">CGMCC 4.1859</strain>
    </source>
</reference>
<dbReference type="AlphaFoldDB" id="A0A1G7HI02"/>
<feature type="active site" description="Charge relay system" evidence="10">
    <location>
        <position position="106"/>
    </location>
</feature>
<gene>
    <name evidence="15" type="ORF">SAMN05216260_105176</name>
</gene>
<evidence type="ECO:0000256" key="13">
    <source>
        <dbReference type="SAM" id="SignalP"/>
    </source>
</evidence>
<dbReference type="OrthoDB" id="9798386at2"/>
<dbReference type="PROSITE" id="PS51892">
    <property type="entry name" value="SUBTILASE"/>
    <property type="match status" value="1"/>
</dbReference>
<evidence type="ECO:0000313" key="16">
    <source>
        <dbReference type="Proteomes" id="UP000198614"/>
    </source>
</evidence>
<organism evidence="15 16">
    <name type="scientific">Streptomyces griseoaurantiacus</name>
    <dbReference type="NCBI Taxonomy" id="68213"/>
    <lineage>
        <taxon>Bacteria</taxon>
        <taxon>Bacillati</taxon>
        <taxon>Actinomycetota</taxon>
        <taxon>Actinomycetes</taxon>
        <taxon>Kitasatosporales</taxon>
        <taxon>Streptomycetaceae</taxon>
        <taxon>Streptomyces</taxon>
        <taxon>Streptomyces aurantiacus group</taxon>
    </lineage>
</organism>
<dbReference type="PROSITE" id="PS00136">
    <property type="entry name" value="SUBTILASE_ASP"/>
    <property type="match status" value="1"/>
</dbReference>
<keyword evidence="3" id="KW-1003">Cell membrane</keyword>
<sequence>MTRPSASPRRRGRAAARVLAPLFAATLVVLTPAGTAHADGIRAQQWALDAMHTDEAWATTKGKGVTVAVLDTGVDDQHPDLADNVLPGKDMIGFGASRGDRPWARHGTAMAGIIAGHGHGAGEADGVLGIAPEAKILPVRVILEEGDPSRAKARDTRGNALAEGIRWAADHGADVINLSLGDDSDAAHPEAAEDEAVQYALERGAVVVASAGNGGEKGDHISYPAAYPGVIAATAVDRYGTRAAFSTRHWYATVAAPGVDVVIADPDRQYYEGWGTSAASAFVSGAAALIKAVHPDLTPAQVKRLLEDSARNAPGGGRDDARGFGFVDPAAALRAAARLEPRQLHAGTYPEKYFGPGPGDPDGDGDSLGWAGPLAGGLGAVLLVAAVVLWRTRHPAGHRLP</sequence>
<protein>
    <submittedName>
        <fullName evidence="15">Type VII secretion-associated serine protease mycosin</fullName>
    </submittedName>
</protein>
<dbReference type="PANTHER" id="PTHR43806">
    <property type="entry name" value="PEPTIDASE S8"/>
    <property type="match status" value="1"/>
</dbReference>
<dbReference type="InterPro" id="IPR000209">
    <property type="entry name" value="Peptidase_S8/S53_dom"/>
</dbReference>
<evidence type="ECO:0000313" key="15">
    <source>
        <dbReference type="EMBL" id="SDE99956.1"/>
    </source>
</evidence>
<evidence type="ECO:0000256" key="8">
    <source>
        <dbReference type="ARBA" id="ARBA00022989"/>
    </source>
</evidence>
<dbReference type="GO" id="GO:0006508">
    <property type="term" value="P:proteolysis"/>
    <property type="evidence" value="ECO:0007669"/>
    <property type="project" value="UniProtKB-KW"/>
</dbReference>
<dbReference type="PRINTS" id="PR00723">
    <property type="entry name" value="SUBTILISIN"/>
</dbReference>
<dbReference type="GO" id="GO:0004252">
    <property type="term" value="F:serine-type endopeptidase activity"/>
    <property type="evidence" value="ECO:0007669"/>
    <property type="project" value="UniProtKB-UniRule"/>
</dbReference>
<dbReference type="PANTHER" id="PTHR43806:SF11">
    <property type="entry name" value="CEREVISIN-RELATED"/>
    <property type="match status" value="1"/>
</dbReference>
<keyword evidence="5 12" id="KW-0812">Transmembrane</keyword>
<comment type="subcellular location">
    <subcellularLocation>
        <location evidence="1">Cell membrane</location>
        <topology evidence="1">Single-pass membrane protein</topology>
    </subcellularLocation>
</comment>
<dbReference type="InterPro" id="IPR036852">
    <property type="entry name" value="Peptidase_S8/S53_dom_sf"/>
</dbReference>
<feature type="active site" description="Charge relay system" evidence="10">
    <location>
        <position position="277"/>
    </location>
</feature>
<evidence type="ECO:0000256" key="6">
    <source>
        <dbReference type="ARBA" id="ARBA00022801"/>
    </source>
</evidence>
<feature type="signal peptide" evidence="13">
    <location>
        <begin position="1"/>
        <end position="38"/>
    </location>
</feature>
<feature type="transmembrane region" description="Helical" evidence="12">
    <location>
        <begin position="370"/>
        <end position="390"/>
    </location>
</feature>
<evidence type="ECO:0000256" key="10">
    <source>
        <dbReference type="PROSITE-ProRule" id="PRU01240"/>
    </source>
</evidence>
<evidence type="ECO:0000256" key="3">
    <source>
        <dbReference type="ARBA" id="ARBA00022475"/>
    </source>
</evidence>
<dbReference type="GO" id="GO:0005886">
    <property type="term" value="C:plasma membrane"/>
    <property type="evidence" value="ECO:0007669"/>
    <property type="project" value="UniProtKB-SubCell"/>
</dbReference>
<evidence type="ECO:0000256" key="7">
    <source>
        <dbReference type="ARBA" id="ARBA00022825"/>
    </source>
</evidence>
<dbReference type="InterPro" id="IPR023834">
    <property type="entry name" value="T7SS_pept_S8A_mycosin"/>
</dbReference>
<keyword evidence="7 10" id="KW-0720">Serine protease</keyword>
<dbReference type="InterPro" id="IPR023827">
    <property type="entry name" value="Peptidase_S8_Asp-AS"/>
</dbReference>
<evidence type="ECO:0000256" key="12">
    <source>
        <dbReference type="SAM" id="Phobius"/>
    </source>
</evidence>
<keyword evidence="6 10" id="KW-0378">Hydrolase</keyword>
<name>A0A1G7HI02_9ACTN</name>
<evidence type="ECO:0000256" key="11">
    <source>
        <dbReference type="SAM" id="MobiDB-lite"/>
    </source>
</evidence>
<feature type="region of interest" description="Disordered" evidence="11">
    <location>
        <begin position="348"/>
        <end position="368"/>
    </location>
</feature>
<dbReference type="Gene3D" id="3.40.50.200">
    <property type="entry name" value="Peptidase S8/S53 domain"/>
    <property type="match status" value="1"/>
</dbReference>
<dbReference type="InterPro" id="IPR050131">
    <property type="entry name" value="Peptidase_S8_subtilisin-like"/>
</dbReference>
<evidence type="ECO:0000256" key="9">
    <source>
        <dbReference type="ARBA" id="ARBA00023136"/>
    </source>
</evidence>
<keyword evidence="8 12" id="KW-1133">Transmembrane helix</keyword>
<keyword evidence="9 12" id="KW-0472">Membrane</keyword>
<evidence type="ECO:0000256" key="2">
    <source>
        <dbReference type="ARBA" id="ARBA00011073"/>
    </source>
</evidence>
<feature type="chain" id="PRO_5011466408" evidence="13">
    <location>
        <begin position="39"/>
        <end position="401"/>
    </location>
</feature>
<dbReference type="SUPFAM" id="SSF52743">
    <property type="entry name" value="Subtilisin-like"/>
    <property type="match status" value="1"/>
</dbReference>
<keyword evidence="13" id="KW-0732">Signal</keyword>
<keyword evidence="4 10" id="KW-0645">Protease</keyword>
<dbReference type="Proteomes" id="UP000198614">
    <property type="component" value="Unassembled WGS sequence"/>
</dbReference>
<proteinExistence type="inferred from homology"/>
<dbReference type="Pfam" id="PF00082">
    <property type="entry name" value="Peptidase_S8"/>
    <property type="match status" value="1"/>
</dbReference>
<feature type="domain" description="Peptidase S8/S53" evidence="14">
    <location>
        <begin position="62"/>
        <end position="325"/>
    </location>
</feature>
<feature type="active site" description="Charge relay system" evidence="10">
    <location>
        <position position="71"/>
    </location>
</feature>
<evidence type="ECO:0000256" key="5">
    <source>
        <dbReference type="ARBA" id="ARBA00022692"/>
    </source>
</evidence>
<evidence type="ECO:0000256" key="1">
    <source>
        <dbReference type="ARBA" id="ARBA00004162"/>
    </source>
</evidence>
<dbReference type="EMBL" id="FNAX01000005">
    <property type="protein sequence ID" value="SDE99956.1"/>
    <property type="molecule type" value="Genomic_DNA"/>
</dbReference>
<evidence type="ECO:0000259" key="14">
    <source>
        <dbReference type="Pfam" id="PF00082"/>
    </source>
</evidence>